<dbReference type="Pfam" id="PF23070">
    <property type="entry name" value="DUF7043"/>
    <property type="match status" value="1"/>
</dbReference>
<evidence type="ECO:0000259" key="3">
    <source>
        <dbReference type="Pfam" id="PF23069"/>
    </source>
</evidence>
<dbReference type="EMBL" id="JAACXV010014320">
    <property type="protein sequence ID" value="KAF7268521.1"/>
    <property type="molecule type" value="Genomic_DNA"/>
</dbReference>
<name>A0A834HY09_RHYFE</name>
<reference evidence="7" key="1">
    <citation type="submission" date="2020-08" db="EMBL/GenBank/DDBJ databases">
        <title>Genome sequencing and assembly of the red palm weevil Rhynchophorus ferrugineus.</title>
        <authorList>
            <person name="Dias G.B."/>
            <person name="Bergman C.M."/>
            <person name="Manee M."/>
        </authorList>
    </citation>
    <scope>NUCLEOTIDE SEQUENCE</scope>
    <source>
        <strain evidence="7">AA-2017</strain>
        <tissue evidence="7">Whole larva</tissue>
    </source>
</reference>
<dbReference type="PANTHER" id="PTHR22255">
    <property type="entry name" value="LP06548P"/>
    <property type="match status" value="1"/>
</dbReference>
<sequence>MERVLFNVFMIVFVAVIKWDFTTASCYFSQQFQGEFVMQTSANVGSGIQYSPLTINANSISIWGNCHKRHGNNIILMFNFSAPTCYRCLHLKLRSSNVLQVFASSQEIISKCFTNIESAEANCPSEESIKTRGDIAEILLFKTKDYQNLDTQKQYCPIDGKYYTNYKGNNPLRPQECIGFNSTVDTCPSGSTLNFRLRSCSFDSYDLRFDCLGHWKGSNNDTFLVFTDSRHLDGQKPKYRCALYKQDKISGTIQMAVSRDSTCTNGLTNATNGFETFVLSPKSESPWPPEIRFGICSFPKWMFGNWEYVRVQEDTIVYKDHSSFKTYTIKCAGEQEDNKYLIFSRTQCDEEAYNCIRIANRSKNILEFQLGTNSSRSKDPYTLCSNDNFDNNSWITQGRLDLATSMQNGLCPITGEYTGRIPDATDLCTKLWSDCRAPELMYYQVSDCTSNEVYEEREYQCLGHWSESNLLYTYTERKDVADSTYECFVGLIKTDKEIYIKEAGEHCQRNVEPLKYGMKLTKTKNIYSCADRSTENPDDGSSIPSRFSTTAPKMTTSKSIDSNAIPELPHDKRNGGGKLSMPTIYTLLLFLLFRYL</sequence>
<protein>
    <submittedName>
        <fullName evidence="7">Uncharacterized protein</fullName>
    </submittedName>
</protein>
<feature type="signal peptide" evidence="2">
    <location>
        <begin position="1"/>
        <end position="24"/>
    </location>
</feature>
<evidence type="ECO:0000256" key="2">
    <source>
        <dbReference type="SAM" id="SignalP"/>
    </source>
</evidence>
<feature type="domain" description="DUF7043" evidence="4">
    <location>
        <begin position="295"/>
        <end position="396"/>
    </location>
</feature>
<feature type="domain" description="DUF7045" evidence="6">
    <location>
        <begin position="411"/>
        <end position="512"/>
    </location>
</feature>
<dbReference type="PANTHER" id="PTHR22255:SF4">
    <property type="entry name" value="CATION-INDEPENDENT MANNOSE-6-PHOSPHATE RECEPTOR"/>
    <property type="match status" value="1"/>
</dbReference>
<dbReference type="Pfam" id="PF23071">
    <property type="entry name" value="DUF7044"/>
    <property type="match status" value="1"/>
</dbReference>
<accession>A0A834HY09</accession>
<evidence type="ECO:0000259" key="5">
    <source>
        <dbReference type="Pfam" id="PF23071"/>
    </source>
</evidence>
<dbReference type="InterPro" id="IPR055470">
    <property type="entry name" value="DUF7042"/>
</dbReference>
<dbReference type="AlphaFoldDB" id="A0A834HY09"/>
<dbReference type="Pfam" id="PF23069">
    <property type="entry name" value="DUF7042"/>
    <property type="match status" value="1"/>
</dbReference>
<dbReference type="Proteomes" id="UP000625711">
    <property type="component" value="Unassembled WGS sequence"/>
</dbReference>
<evidence type="ECO:0000313" key="7">
    <source>
        <dbReference type="EMBL" id="KAF7268521.1"/>
    </source>
</evidence>
<feature type="domain" description="DUF7042" evidence="3">
    <location>
        <begin position="153"/>
        <end position="280"/>
    </location>
</feature>
<dbReference type="Pfam" id="PF23073">
    <property type="entry name" value="DUF7045"/>
    <property type="match status" value="1"/>
</dbReference>
<feature type="region of interest" description="Disordered" evidence="1">
    <location>
        <begin position="531"/>
        <end position="574"/>
    </location>
</feature>
<dbReference type="OrthoDB" id="6380161at2759"/>
<evidence type="ECO:0000313" key="8">
    <source>
        <dbReference type="Proteomes" id="UP000625711"/>
    </source>
</evidence>
<evidence type="ECO:0000259" key="4">
    <source>
        <dbReference type="Pfam" id="PF23070"/>
    </source>
</evidence>
<comment type="caution">
    <text evidence="7">The sequence shown here is derived from an EMBL/GenBank/DDBJ whole genome shotgun (WGS) entry which is preliminary data.</text>
</comment>
<organism evidence="7 8">
    <name type="scientific">Rhynchophorus ferrugineus</name>
    <name type="common">Red palm weevil</name>
    <name type="synonym">Curculio ferrugineus</name>
    <dbReference type="NCBI Taxonomy" id="354439"/>
    <lineage>
        <taxon>Eukaryota</taxon>
        <taxon>Metazoa</taxon>
        <taxon>Ecdysozoa</taxon>
        <taxon>Arthropoda</taxon>
        <taxon>Hexapoda</taxon>
        <taxon>Insecta</taxon>
        <taxon>Pterygota</taxon>
        <taxon>Neoptera</taxon>
        <taxon>Endopterygota</taxon>
        <taxon>Coleoptera</taxon>
        <taxon>Polyphaga</taxon>
        <taxon>Cucujiformia</taxon>
        <taxon>Curculionidae</taxon>
        <taxon>Dryophthorinae</taxon>
        <taxon>Rhynchophorus</taxon>
    </lineage>
</organism>
<evidence type="ECO:0000256" key="1">
    <source>
        <dbReference type="SAM" id="MobiDB-lite"/>
    </source>
</evidence>
<gene>
    <name evidence="7" type="ORF">GWI33_018396</name>
</gene>
<keyword evidence="8" id="KW-1185">Reference proteome</keyword>
<proteinExistence type="predicted"/>
<dbReference type="InterPro" id="IPR055471">
    <property type="entry name" value="DUF7043"/>
</dbReference>
<dbReference type="InterPro" id="IPR055473">
    <property type="entry name" value="DUF7045"/>
</dbReference>
<feature type="chain" id="PRO_5032635589" evidence="2">
    <location>
        <begin position="25"/>
        <end position="596"/>
    </location>
</feature>
<dbReference type="InterPro" id="IPR055472">
    <property type="entry name" value="DUF7044"/>
</dbReference>
<evidence type="ECO:0000259" key="6">
    <source>
        <dbReference type="Pfam" id="PF23073"/>
    </source>
</evidence>
<feature type="domain" description="DUF7044" evidence="5">
    <location>
        <begin position="25"/>
        <end position="127"/>
    </location>
</feature>
<keyword evidence="2" id="KW-0732">Signal</keyword>
<feature type="compositionally biased region" description="Polar residues" evidence="1">
    <location>
        <begin position="542"/>
        <end position="562"/>
    </location>
</feature>